<dbReference type="PRINTS" id="PR00344">
    <property type="entry name" value="BCTRLSENSOR"/>
</dbReference>
<sequence>MAGATLVVMGAVGTRWLFGLIVASALGAWASETLLGVIDPNDRVAYPLLAAAFSALLALVWRRPRQLGLWQRTGVTLLALYFSTNMLLYTLRPDPGPSLYTLGSLAPWTLGGCLLLFTTWRARQALVIALALLALMLAPPTLLRFAGQPPQWLLAAWPLLANLALCQVMFCLALWGLSRQLALLALLAPAGDGPATPDDLVKSRLVELERSRAAAEAASRAKSDFLANIGHEIRTPMNTVLGQTRLLLAGRLNAGQRSQLLEVAQAGEALLRLIDGLLDYADLDAGRLPLADEPLRLEPLLASAFDAVRPAAQAKQLELLCEITSPELLGAAGARRGDAARLTQLVTELLVNAVKFTPAGQVKLSAALDEGGAWRLRVRDSGVGLTPEQLARLFTPFAQAEAGATRRFGGTGLGLAICRALAERMGGTLTARSTPGRGSAFELVLPPAPCPGLPPPPMTEPASIVLVQAPHSAGHDALLALLKALAPSAHIDVLPQGAQAMARLASTPASQPLDLLLVDWVLPDMEGGELLRRLSEAGPARVRRAVLLSAFDTPVLRERALRQGAHALVPKPLLPHTLRRLLDVERPLPFVAAEPDDAAPDPGPAATTDAATLISELDTLLGDADSHALTLWERHGSAVLEMLPARQAKALAGAMQRFDFDEAQAALRGDKDKVP</sequence>
<dbReference type="PROSITE" id="PS50109">
    <property type="entry name" value="HIS_KIN"/>
    <property type="match status" value="1"/>
</dbReference>
<keyword evidence="5" id="KW-0418">Kinase</keyword>
<dbReference type="SMART" id="SM00387">
    <property type="entry name" value="HATPase_c"/>
    <property type="match status" value="1"/>
</dbReference>
<dbReference type="Gene3D" id="3.40.50.2300">
    <property type="match status" value="1"/>
</dbReference>
<feature type="transmembrane region" description="Helical" evidence="7">
    <location>
        <begin position="73"/>
        <end position="91"/>
    </location>
</feature>
<comment type="catalytic activity">
    <reaction evidence="1">
        <text>ATP + protein L-histidine = ADP + protein N-phospho-L-histidine.</text>
        <dbReference type="EC" id="2.7.13.3"/>
    </reaction>
</comment>
<evidence type="ECO:0000259" key="9">
    <source>
        <dbReference type="PROSITE" id="PS50110"/>
    </source>
</evidence>
<dbReference type="InterPro" id="IPR003594">
    <property type="entry name" value="HATPase_dom"/>
</dbReference>
<dbReference type="InterPro" id="IPR001789">
    <property type="entry name" value="Sig_transdc_resp-reg_receiver"/>
</dbReference>
<evidence type="ECO:0000259" key="8">
    <source>
        <dbReference type="PROSITE" id="PS50109"/>
    </source>
</evidence>
<accession>A0ABW7GGI5</accession>
<protein>
    <recommendedName>
        <fullName evidence="2">histidine kinase</fullName>
        <ecNumber evidence="2">2.7.13.3</ecNumber>
    </recommendedName>
</protein>
<dbReference type="Gene3D" id="1.10.287.130">
    <property type="match status" value="1"/>
</dbReference>
<dbReference type="SMART" id="SM00448">
    <property type="entry name" value="REC"/>
    <property type="match status" value="1"/>
</dbReference>
<dbReference type="Pfam" id="PF00512">
    <property type="entry name" value="HisKA"/>
    <property type="match status" value="1"/>
</dbReference>
<dbReference type="GO" id="GO:0005524">
    <property type="term" value="F:ATP binding"/>
    <property type="evidence" value="ECO:0007669"/>
    <property type="project" value="UniProtKB-KW"/>
</dbReference>
<evidence type="ECO:0000256" key="2">
    <source>
        <dbReference type="ARBA" id="ARBA00012438"/>
    </source>
</evidence>
<dbReference type="InterPro" id="IPR003661">
    <property type="entry name" value="HisK_dim/P_dom"/>
</dbReference>
<dbReference type="PANTHER" id="PTHR43047:SF72">
    <property type="entry name" value="OSMOSENSING HISTIDINE PROTEIN KINASE SLN1"/>
    <property type="match status" value="1"/>
</dbReference>
<dbReference type="Gene3D" id="3.30.565.10">
    <property type="entry name" value="Histidine kinase-like ATPase, C-terminal domain"/>
    <property type="match status" value="1"/>
</dbReference>
<feature type="modified residue" description="4-aspartylphosphate" evidence="6">
    <location>
        <position position="519"/>
    </location>
</feature>
<dbReference type="Pfam" id="PF02518">
    <property type="entry name" value="HATPase_c"/>
    <property type="match status" value="1"/>
</dbReference>
<evidence type="ECO:0000256" key="3">
    <source>
        <dbReference type="ARBA" id="ARBA00022553"/>
    </source>
</evidence>
<evidence type="ECO:0000256" key="1">
    <source>
        <dbReference type="ARBA" id="ARBA00000085"/>
    </source>
</evidence>
<dbReference type="InterPro" id="IPR005467">
    <property type="entry name" value="His_kinase_dom"/>
</dbReference>
<dbReference type="PROSITE" id="PS50110">
    <property type="entry name" value="RESPONSE_REGULATORY"/>
    <property type="match status" value="1"/>
</dbReference>
<keyword evidence="10" id="KW-0547">Nucleotide-binding</keyword>
<dbReference type="SUPFAM" id="SSF52172">
    <property type="entry name" value="CheY-like"/>
    <property type="match status" value="1"/>
</dbReference>
<name>A0ABW7GGI5_9BURK</name>
<dbReference type="InterPro" id="IPR036097">
    <property type="entry name" value="HisK_dim/P_sf"/>
</dbReference>
<keyword evidence="11" id="KW-1185">Reference proteome</keyword>
<evidence type="ECO:0000256" key="4">
    <source>
        <dbReference type="ARBA" id="ARBA00022679"/>
    </source>
</evidence>
<dbReference type="Pfam" id="PF00072">
    <property type="entry name" value="Response_reg"/>
    <property type="match status" value="1"/>
</dbReference>
<keyword evidence="7" id="KW-1133">Transmembrane helix</keyword>
<keyword evidence="7" id="KW-0472">Membrane</keyword>
<proteinExistence type="predicted"/>
<evidence type="ECO:0000256" key="5">
    <source>
        <dbReference type="ARBA" id="ARBA00022777"/>
    </source>
</evidence>
<evidence type="ECO:0000256" key="6">
    <source>
        <dbReference type="PROSITE-ProRule" id="PRU00169"/>
    </source>
</evidence>
<feature type="transmembrane region" description="Helical" evidence="7">
    <location>
        <begin position="44"/>
        <end position="61"/>
    </location>
</feature>
<dbReference type="SUPFAM" id="SSF55874">
    <property type="entry name" value="ATPase domain of HSP90 chaperone/DNA topoisomerase II/histidine kinase"/>
    <property type="match status" value="1"/>
</dbReference>
<reference evidence="10 11" key="1">
    <citation type="submission" date="2024-08" db="EMBL/GenBank/DDBJ databases">
        <authorList>
            <person name="Lu H."/>
        </authorList>
    </citation>
    <scope>NUCLEOTIDE SEQUENCE [LARGE SCALE GENOMIC DNA]</scope>
    <source>
        <strain evidence="10 11">DXS20W</strain>
    </source>
</reference>
<dbReference type="SMART" id="SM00388">
    <property type="entry name" value="HisKA"/>
    <property type="match status" value="1"/>
</dbReference>
<dbReference type="CDD" id="cd16922">
    <property type="entry name" value="HATPase_EvgS-ArcB-TorS-like"/>
    <property type="match status" value="1"/>
</dbReference>
<dbReference type="EC" id="2.7.13.3" evidence="2"/>
<dbReference type="RefSeq" id="WP_394509910.1">
    <property type="nucleotide sequence ID" value="NZ_JBIGHX010000002.1"/>
</dbReference>
<feature type="domain" description="Response regulatory" evidence="9">
    <location>
        <begin position="464"/>
        <end position="586"/>
    </location>
</feature>
<evidence type="ECO:0000313" key="11">
    <source>
        <dbReference type="Proteomes" id="UP001606302"/>
    </source>
</evidence>
<dbReference type="PANTHER" id="PTHR43047">
    <property type="entry name" value="TWO-COMPONENT HISTIDINE PROTEIN KINASE"/>
    <property type="match status" value="1"/>
</dbReference>
<dbReference type="SUPFAM" id="SSF47384">
    <property type="entry name" value="Homodimeric domain of signal transducing histidine kinase"/>
    <property type="match status" value="1"/>
</dbReference>
<feature type="domain" description="Histidine kinase" evidence="8">
    <location>
        <begin position="228"/>
        <end position="449"/>
    </location>
</feature>
<dbReference type="Proteomes" id="UP001606302">
    <property type="component" value="Unassembled WGS sequence"/>
</dbReference>
<dbReference type="InterPro" id="IPR004358">
    <property type="entry name" value="Sig_transdc_His_kin-like_C"/>
</dbReference>
<dbReference type="EMBL" id="JBIGHX010000002">
    <property type="protein sequence ID" value="MFG6461054.1"/>
    <property type="molecule type" value="Genomic_DNA"/>
</dbReference>
<dbReference type="InterPro" id="IPR011006">
    <property type="entry name" value="CheY-like_superfamily"/>
</dbReference>
<organism evidence="10 11">
    <name type="scientific">Pelomonas lactea</name>
    <dbReference type="NCBI Taxonomy" id="3299030"/>
    <lineage>
        <taxon>Bacteria</taxon>
        <taxon>Pseudomonadati</taxon>
        <taxon>Pseudomonadota</taxon>
        <taxon>Betaproteobacteria</taxon>
        <taxon>Burkholderiales</taxon>
        <taxon>Sphaerotilaceae</taxon>
        <taxon>Roseateles</taxon>
    </lineage>
</organism>
<evidence type="ECO:0000256" key="7">
    <source>
        <dbReference type="SAM" id="Phobius"/>
    </source>
</evidence>
<keyword evidence="3 6" id="KW-0597">Phosphoprotein</keyword>
<feature type="transmembrane region" description="Helical" evidence="7">
    <location>
        <begin position="16"/>
        <end position="38"/>
    </location>
</feature>
<comment type="caution">
    <text evidence="10">The sequence shown here is derived from an EMBL/GenBank/DDBJ whole genome shotgun (WGS) entry which is preliminary data.</text>
</comment>
<feature type="transmembrane region" description="Helical" evidence="7">
    <location>
        <begin position="125"/>
        <end position="146"/>
    </location>
</feature>
<gene>
    <name evidence="10" type="ORF">ACG04Q_05670</name>
</gene>
<keyword evidence="4" id="KW-0808">Transferase</keyword>
<feature type="transmembrane region" description="Helical" evidence="7">
    <location>
        <begin position="152"/>
        <end position="177"/>
    </location>
</feature>
<dbReference type="CDD" id="cd00082">
    <property type="entry name" value="HisKA"/>
    <property type="match status" value="1"/>
</dbReference>
<dbReference type="InterPro" id="IPR036890">
    <property type="entry name" value="HATPase_C_sf"/>
</dbReference>
<evidence type="ECO:0000313" key="10">
    <source>
        <dbReference type="EMBL" id="MFG6461054.1"/>
    </source>
</evidence>
<keyword evidence="10" id="KW-0067">ATP-binding</keyword>
<keyword evidence="7" id="KW-0812">Transmembrane</keyword>